<feature type="domain" description="F-box" evidence="2">
    <location>
        <begin position="16"/>
        <end position="62"/>
    </location>
</feature>
<dbReference type="Gene3D" id="1.20.1280.50">
    <property type="match status" value="1"/>
</dbReference>
<dbReference type="SUPFAM" id="SSF81383">
    <property type="entry name" value="F-box domain"/>
    <property type="match status" value="1"/>
</dbReference>
<evidence type="ECO:0000313" key="4">
    <source>
        <dbReference type="Proteomes" id="UP001497453"/>
    </source>
</evidence>
<sequence>MIALATYEEGNILETRKSLEVLPYDLLLNITQNLTIQDVCALQLTCKSLYDFSVTRPVYRHLALCLLRRCRALPLTGFQCLSDLSTEQLISAVKKATRLELDWLQRTPRRCFNSAYATRNDATPNWYTIINAPADEEIDWLSPVTTDYTLCATKSGKVICWDIRANTCTAQWDPGNSWELWKCRVQFDTRTVYFTMAKLLSKLTDSRTMEFILMKLEFPSEACSSKESAQPVFTKLTTFRTAGSVINIFLLDPSSRLLSAFIWLPTSKSIGLFVLPDWDLPEYVFVDTTVECASHANWSCILYKDHVVVHTEDSEMAVQHFYPLPILKRHAQPVENEKMFTPRVSGQLPPISSVSARFVFPSPVPPAGDVKSDASSFAHSDHAIDIPSIETSVPNPFPPSTWLPDSAHFVRQWWPTLPIVPKLSCTVILFADHDQETHKTKYVLAQHYFRVPLTGGLPRTQPPSPVATLHVAPRNQAGQADDHSDGSWHSGASSASTLIDDSTDVGNKLDETEEQEASIRVWYVSEPFEVACTFDLEETDEGTIGVHPRPLMAVDFGHACWVEYMRDQELDENEAAEPFREKRRLRLVSFPPIIYDEDEALGKESFLKKKSNETEGVVRTLEIPHELDLDKADTLNIEQSHGTVIISTKDGKIFILCYE</sequence>
<dbReference type="InterPro" id="IPR001810">
    <property type="entry name" value="F-box_dom"/>
</dbReference>
<dbReference type="SMART" id="SM00256">
    <property type="entry name" value="FBOX"/>
    <property type="match status" value="1"/>
</dbReference>
<keyword evidence="4" id="KW-1185">Reference proteome</keyword>
<feature type="region of interest" description="Disordered" evidence="1">
    <location>
        <begin position="474"/>
        <end position="505"/>
    </location>
</feature>
<evidence type="ECO:0000259" key="2">
    <source>
        <dbReference type="PROSITE" id="PS50181"/>
    </source>
</evidence>
<dbReference type="PROSITE" id="PS50181">
    <property type="entry name" value="FBOX"/>
    <property type="match status" value="1"/>
</dbReference>
<organism evidence="3 4">
    <name type="scientific">Somion occarium</name>
    <dbReference type="NCBI Taxonomy" id="3059160"/>
    <lineage>
        <taxon>Eukaryota</taxon>
        <taxon>Fungi</taxon>
        <taxon>Dikarya</taxon>
        <taxon>Basidiomycota</taxon>
        <taxon>Agaricomycotina</taxon>
        <taxon>Agaricomycetes</taxon>
        <taxon>Polyporales</taxon>
        <taxon>Cerrenaceae</taxon>
        <taxon>Somion</taxon>
    </lineage>
</organism>
<evidence type="ECO:0000313" key="3">
    <source>
        <dbReference type="EMBL" id="CAL1711709.1"/>
    </source>
</evidence>
<dbReference type="InterPro" id="IPR036047">
    <property type="entry name" value="F-box-like_dom_sf"/>
</dbReference>
<name>A0ABP1DWT9_9APHY</name>
<feature type="compositionally biased region" description="Polar residues" evidence="1">
    <location>
        <begin position="490"/>
        <end position="500"/>
    </location>
</feature>
<dbReference type="EMBL" id="OZ037949">
    <property type="protein sequence ID" value="CAL1711709.1"/>
    <property type="molecule type" value="Genomic_DNA"/>
</dbReference>
<reference evidence="4" key="1">
    <citation type="submission" date="2024-04" db="EMBL/GenBank/DDBJ databases">
        <authorList>
            <person name="Shaw F."/>
            <person name="Minotto A."/>
        </authorList>
    </citation>
    <scope>NUCLEOTIDE SEQUENCE [LARGE SCALE GENOMIC DNA]</scope>
</reference>
<dbReference type="CDD" id="cd09917">
    <property type="entry name" value="F-box_SF"/>
    <property type="match status" value="1"/>
</dbReference>
<evidence type="ECO:0000256" key="1">
    <source>
        <dbReference type="SAM" id="MobiDB-lite"/>
    </source>
</evidence>
<dbReference type="Pfam" id="PF12937">
    <property type="entry name" value="F-box-like"/>
    <property type="match status" value="1"/>
</dbReference>
<dbReference type="Proteomes" id="UP001497453">
    <property type="component" value="Chromosome 6"/>
</dbReference>
<proteinExistence type="predicted"/>
<protein>
    <recommendedName>
        <fullName evidence="2">F-box domain-containing protein</fullName>
    </recommendedName>
</protein>
<accession>A0ABP1DWT9</accession>
<gene>
    <name evidence="3" type="ORF">GFSPODELE1_LOCUS8465</name>
</gene>